<dbReference type="Gene3D" id="1.10.10.10">
    <property type="entry name" value="Winged helix-like DNA-binding domain superfamily/Winged helix DNA-binding domain"/>
    <property type="match status" value="1"/>
</dbReference>
<protein>
    <submittedName>
        <fullName evidence="1">Uncharacterized protein</fullName>
    </submittedName>
</protein>
<proteinExistence type="predicted"/>
<name>A0A0P7B229_9FLAO</name>
<sequence>MKQLTKQIALLERVDQLIRLKATGRPKNLAERLNVSQATVFRMIETMKELNAPVYYDLARQSYAYSEPTAFKCGFFVEALDEEAQRDLTGGYGFKNIQRLLKF</sequence>
<keyword evidence="2" id="KW-1185">Reference proteome</keyword>
<dbReference type="Proteomes" id="UP000050280">
    <property type="component" value="Unassembled WGS sequence"/>
</dbReference>
<gene>
    <name evidence="1" type="ORF">I595_231</name>
</gene>
<dbReference type="RefSeq" id="WP_054557537.1">
    <property type="nucleotide sequence ID" value="NZ_LDJX01000001.1"/>
</dbReference>
<evidence type="ECO:0000313" key="1">
    <source>
        <dbReference type="EMBL" id="KPM33328.1"/>
    </source>
</evidence>
<comment type="caution">
    <text evidence="1">The sequence shown here is derived from an EMBL/GenBank/DDBJ whole genome shotgun (WGS) entry which is preliminary data.</text>
</comment>
<dbReference type="STRING" id="1300341.I595_231"/>
<dbReference type="InterPro" id="IPR036390">
    <property type="entry name" value="WH_DNA-bd_sf"/>
</dbReference>
<dbReference type="InterPro" id="IPR036388">
    <property type="entry name" value="WH-like_DNA-bd_sf"/>
</dbReference>
<dbReference type="OrthoDB" id="1122873at2"/>
<dbReference type="EMBL" id="LDJX01000001">
    <property type="protein sequence ID" value="KPM33328.1"/>
    <property type="molecule type" value="Genomic_DNA"/>
</dbReference>
<reference evidence="1 2" key="1">
    <citation type="submission" date="2015-09" db="EMBL/GenBank/DDBJ databases">
        <title>Genome sequence of the marine flavobacterium Croceitalea dokdonensis DOKDO 023 that contains proton- and sodium-pumping rhodopsins.</title>
        <authorList>
            <person name="Kwon S.-K."/>
            <person name="Lee H.K."/>
            <person name="Kwak M.-J."/>
            <person name="Kim J.F."/>
        </authorList>
    </citation>
    <scope>NUCLEOTIDE SEQUENCE [LARGE SCALE GENOMIC DNA]</scope>
    <source>
        <strain evidence="1 2">DOKDO 023</strain>
    </source>
</reference>
<organism evidence="1 2">
    <name type="scientific">Croceitalea dokdonensis DOKDO 023</name>
    <dbReference type="NCBI Taxonomy" id="1300341"/>
    <lineage>
        <taxon>Bacteria</taxon>
        <taxon>Pseudomonadati</taxon>
        <taxon>Bacteroidota</taxon>
        <taxon>Flavobacteriia</taxon>
        <taxon>Flavobacteriales</taxon>
        <taxon>Flavobacteriaceae</taxon>
        <taxon>Croceitalea</taxon>
    </lineage>
</organism>
<accession>A0A0P7B229</accession>
<dbReference type="SUPFAM" id="SSF46785">
    <property type="entry name" value="Winged helix' DNA-binding domain"/>
    <property type="match status" value="1"/>
</dbReference>
<evidence type="ECO:0000313" key="2">
    <source>
        <dbReference type="Proteomes" id="UP000050280"/>
    </source>
</evidence>
<dbReference type="AlphaFoldDB" id="A0A0P7B229"/>